<organism evidence="2">
    <name type="scientific">marine metagenome</name>
    <dbReference type="NCBI Taxonomy" id="408172"/>
    <lineage>
        <taxon>unclassified sequences</taxon>
        <taxon>metagenomes</taxon>
        <taxon>ecological metagenomes</taxon>
    </lineage>
</organism>
<proteinExistence type="predicted"/>
<dbReference type="AlphaFoldDB" id="A0A382JZ58"/>
<feature type="transmembrane region" description="Helical" evidence="1">
    <location>
        <begin position="90"/>
        <end position="108"/>
    </location>
</feature>
<feature type="transmembrane region" description="Helical" evidence="1">
    <location>
        <begin position="59"/>
        <end position="78"/>
    </location>
</feature>
<sequence length="116" mass="12503">MLMVATLGMSFYGLYSIIIGITDLLTVGQLEWWANLWLIGAGSVLVFAAVLVRASMPGSLALATAGLLALQSISLHNTNHLYGEVTLLPQLARLIFASLLVTLAYVGWDREGKIEI</sequence>
<feature type="transmembrane region" description="Helical" evidence="1">
    <location>
        <begin position="32"/>
        <end position="52"/>
    </location>
</feature>
<keyword evidence="1" id="KW-0472">Membrane</keyword>
<dbReference type="EMBL" id="UINC01077166">
    <property type="protein sequence ID" value="SVC17036.1"/>
    <property type="molecule type" value="Genomic_DNA"/>
</dbReference>
<feature type="transmembrane region" description="Helical" evidence="1">
    <location>
        <begin position="7"/>
        <end position="26"/>
    </location>
</feature>
<keyword evidence="1" id="KW-1133">Transmembrane helix</keyword>
<keyword evidence="1" id="KW-0812">Transmembrane</keyword>
<name>A0A382JZ58_9ZZZZ</name>
<reference evidence="2" key="1">
    <citation type="submission" date="2018-05" db="EMBL/GenBank/DDBJ databases">
        <authorList>
            <person name="Lanie J.A."/>
            <person name="Ng W.-L."/>
            <person name="Kazmierczak K.M."/>
            <person name="Andrzejewski T.M."/>
            <person name="Davidsen T.M."/>
            <person name="Wayne K.J."/>
            <person name="Tettelin H."/>
            <person name="Glass J.I."/>
            <person name="Rusch D."/>
            <person name="Podicherti R."/>
            <person name="Tsui H.-C.T."/>
            <person name="Winkler M.E."/>
        </authorList>
    </citation>
    <scope>NUCLEOTIDE SEQUENCE</scope>
</reference>
<protein>
    <submittedName>
        <fullName evidence="2">Uncharacterized protein</fullName>
    </submittedName>
</protein>
<evidence type="ECO:0000313" key="2">
    <source>
        <dbReference type="EMBL" id="SVC17036.1"/>
    </source>
</evidence>
<accession>A0A382JZ58</accession>
<gene>
    <name evidence="2" type="ORF">METZ01_LOCUS269890</name>
</gene>
<evidence type="ECO:0000256" key="1">
    <source>
        <dbReference type="SAM" id="Phobius"/>
    </source>
</evidence>